<evidence type="ECO:0000256" key="1">
    <source>
        <dbReference type="ARBA" id="ARBA00004123"/>
    </source>
</evidence>
<protein>
    <recommendedName>
        <fullName evidence="4">CCT domain-containing protein</fullName>
    </recommendedName>
</protein>
<gene>
    <name evidence="5" type="ORF">K2173_000689</name>
</gene>
<evidence type="ECO:0000259" key="4">
    <source>
        <dbReference type="PROSITE" id="PS51017"/>
    </source>
</evidence>
<feature type="domain" description="CCT" evidence="4">
    <location>
        <begin position="171"/>
        <end position="213"/>
    </location>
</feature>
<dbReference type="GO" id="GO:0005634">
    <property type="term" value="C:nucleus"/>
    <property type="evidence" value="ECO:0007669"/>
    <property type="project" value="UniProtKB-SubCell"/>
</dbReference>
<dbReference type="InterPro" id="IPR045281">
    <property type="entry name" value="CONSTANS-like"/>
</dbReference>
<dbReference type="Proteomes" id="UP001159364">
    <property type="component" value="Linkage Group LG10"/>
</dbReference>
<organism evidence="5 6">
    <name type="scientific">Erythroxylum novogranatense</name>
    <dbReference type="NCBI Taxonomy" id="1862640"/>
    <lineage>
        <taxon>Eukaryota</taxon>
        <taxon>Viridiplantae</taxon>
        <taxon>Streptophyta</taxon>
        <taxon>Embryophyta</taxon>
        <taxon>Tracheophyta</taxon>
        <taxon>Spermatophyta</taxon>
        <taxon>Magnoliopsida</taxon>
        <taxon>eudicotyledons</taxon>
        <taxon>Gunneridae</taxon>
        <taxon>Pentapetalae</taxon>
        <taxon>rosids</taxon>
        <taxon>fabids</taxon>
        <taxon>Malpighiales</taxon>
        <taxon>Erythroxylaceae</taxon>
        <taxon>Erythroxylum</taxon>
    </lineage>
</organism>
<accession>A0AAV8SIR4</accession>
<dbReference type="PANTHER" id="PTHR31319">
    <property type="entry name" value="ZINC FINGER PROTEIN CONSTANS-LIKE 4"/>
    <property type="match status" value="1"/>
</dbReference>
<comment type="caution">
    <text evidence="5">The sequence shown here is derived from an EMBL/GenBank/DDBJ whole genome shotgun (WGS) entry which is preliminary data.</text>
</comment>
<dbReference type="GO" id="GO:0009909">
    <property type="term" value="P:regulation of flower development"/>
    <property type="evidence" value="ECO:0007669"/>
    <property type="project" value="InterPro"/>
</dbReference>
<keyword evidence="6" id="KW-1185">Reference proteome</keyword>
<dbReference type="Pfam" id="PF06203">
    <property type="entry name" value="CCT"/>
    <property type="match status" value="1"/>
</dbReference>
<name>A0AAV8SIR4_9ROSI</name>
<reference evidence="5 6" key="1">
    <citation type="submission" date="2021-09" db="EMBL/GenBank/DDBJ databases">
        <title>Genomic insights and catalytic innovation underlie evolution of tropane alkaloids biosynthesis.</title>
        <authorList>
            <person name="Wang Y.-J."/>
            <person name="Tian T."/>
            <person name="Huang J.-P."/>
            <person name="Huang S.-X."/>
        </authorList>
    </citation>
    <scope>NUCLEOTIDE SEQUENCE [LARGE SCALE GENOMIC DNA]</scope>
    <source>
        <strain evidence="5">KIB-2018</strain>
        <tissue evidence="5">Leaf</tissue>
    </source>
</reference>
<comment type="subcellular location">
    <subcellularLocation>
        <location evidence="1 3">Nucleus</location>
    </subcellularLocation>
</comment>
<dbReference type="EMBL" id="JAIWQS010000010">
    <property type="protein sequence ID" value="KAJ8751943.1"/>
    <property type="molecule type" value="Genomic_DNA"/>
</dbReference>
<dbReference type="GO" id="GO:0003700">
    <property type="term" value="F:DNA-binding transcription factor activity"/>
    <property type="evidence" value="ECO:0007669"/>
    <property type="project" value="TreeGrafter"/>
</dbReference>
<dbReference type="PANTHER" id="PTHR31319:SF114">
    <property type="entry name" value="OS12G0262400 PROTEIN"/>
    <property type="match status" value="1"/>
</dbReference>
<dbReference type="InterPro" id="IPR010402">
    <property type="entry name" value="CCT_domain"/>
</dbReference>
<keyword evidence="2 3" id="KW-0539">Nucleus</keyword>
<sequence length="271" mass="31161">MASTPYFYDYHFTHDEFSEVMSTMGHESYGSSFSSTFPGGISSRGSSTFGSENLQLMFDNVDQLDVAPTESETSSPIPVAAYPERLGISDTFLDYQRGWNTGISKVENIGCGFQLSDVYDYGDECCGFIPNLKPLVSVCPTTQENWGLRCNEMTGIGHNSFKIGQYTVEERKDRILRYLKKRNQRNFNKTIKYACRKTLADRRVRVRGRFARNNELREEETEEKKNESSQQEKQSYCSDLIVVFASNSSSDWTYQLDEYAIKKKNTRNNRY</sequence>
<evidence type="ECO:0000256" key="3">
    <source>
        <dbReference type="PROSITE-ProRule" id="PRU00357"/>
    </source>
</evidence>
<evidence type="ECO:0000313" key="5">
    <source>
        <dbReference type="EMBL" id="KAJ8751943.1"/>
    </source>
</evidence>
<dbReference type="PROSITE" id="PS51017">
    <property type="entry name" value="CCT"/>
    <property type="match status" value="1"/>
</dbReference>
<dbReference type="AlphaFoldDB" id="A0AAV8SIR4"/>
<evidence type="ECO:0000313" key="6">
    <source>
        <dbReference type="Proteomes" id="UP001159364"/>
    </source>
</evidence>
<evidence type="ECO:0000256" key="2">
    <source>
        <dbReference type="ARBA" id="ARBA00023242"/>
    </source>
</evidence>
<proteinExistence type="predicted"/>